<organism evidence="1">
    <name type="scientific">Anguilla anguilla</name>
    <name type="common">European freshwater eel</name>
    <name type="synonym">Muraena anguilla</name>
    <dbReference type="NCBI Taxonomy" id="7936"/>
    <lineage>
        <taxon>Eukaryota</taxon>
        <taxon>Metazoa</taxon>
        <taxon>Chordata</taxon>
        <taxon>Craniata</taxon>
        <taxon>Vertebrata</taxon>
        <taxon>Euteleostomi</taxon>
        <taxon>Actinopterygii</taxon>
        <taxon>Neopterygii</taxon>
        <taxon>Teleostei</taxon>
        <taxon>Anguilliformes</taxon>
        <taxon>Anguillidae</taxon>
        <taxon>Anguilla</taxon>
    </lineage>
</organism>
<name>A0A0E9RNK9_ANGAN</name>
<sequence length="13" mass="1644">MILPIYFFVTLRM</sequence>
<reference evidence="1" key="1">
    <citation type="submission" date="2014-11" db="EMBL/GenBank/DDBJ databases">
        <authorList>
            <person name="Amaro Gonzalez C."/>
        </authorList>
    </citation>
    <scope>NUCLEOTIDE SEQUENCE</scope>
</reference>
<evidence type="ECO:0000313" key="1">
    <source>
        <dbReference type="EMBL" id="JAH29943.1"/>
    </source>
</evidence>
<reference evidence="1" key="2">
    <citation type="journal article" date="2015" name="Fish Shellfish Immunol.">
        <title>Early steps in the European eel (Anguilla anguilla)-Vibrio vulnificus interaction in the gills: Role of the RtxA13 toxin.</title>
        <authorList>
            <person name="Callol A."/>
            <person name="Pajuelo D."/>
            <person name="Ebbesson L."/>
            <person name="Teles M."/>
            <person name="MacKenzie S."/>
            <person name="Amaro C."/>
        </authorList>
    </citation>
    <scope>NUCLEOTIDE SEQUENCE</scope>
</reference>
<dbReference type="EMBL" id="GBXM01078634">
    <property type="protein sequence ID" value="JAH29943.1"/>
    <property type="molecule type" value="Transcribed_RNA"/>
</dbReference>
<accession>A0A0E9RNK9</accession>
<protein>
    <submittedName>
        <fullName evidence="1">Uncharacterized protein</fullName>
    </submittedName>
</protein>
<proteinExistence type="predicted"/>